<dbReference type="PANTHER" id="PTHR30537">
    <property type="entry name" value="HTH-TYPE TRANSCRIPTIONAL REGULATOR"/>
    <property type="match status" value="1"/>
</dbReference>
<dbReference type="Pfam" id="PF03466">
    <property type="entry name" value="LysR_substrate"/>
    <property type="match status" value="1"/>
</dbReference>
<comment type="caution">
    <text evidence="6">The sequence shown here is derived from an EMBL/GenBank/DDBJ whole genome shotgun (WGS) entry which is preliminary data.</text>
</comment>
<dbReference type="Proteomes" id="UP000281128">
    <property type="component" value="Unassembled WGS sequence"/>
</dbReference>
<dbReference type="GO" id="GO:0006351">
    <property type="term" value="P:DNA-templated transcription"/>
    <property type="evidence" value="ECO:0007669"/>
    <property type="project" value="TreeGrafter"/>
</dbReference>
<dbReference type="PROSITE" id="PS50931">
    <property type="entry name" value="HTH_LYSR"/>
    <property type="match status" value="1"/>
</dbReference>
<organism evidence="6 7">
    <name type="scientific">Roseovarius spongiae</name>
    <dbReference type="NCBI Taxonomy" id="2320272"/>
    <lineage>
        <taxon>Bacteria</taxon>
        <taxon>Pseudomonadati</taxon>
        <taxon>Pseudomonadota</taxon>
        <taxon>Alphaproteobacteria</taxon>
        <taxon>Rhodobacterales</taxon>
        <taxon>Roseobacteraceae</taxon>
        <taxon>Roseovarius</taxon>
    </lineage>
</organism>
<dbReference type="SUPFAM" id="SSF53850">
    <property type="entry name" value="Periplasmic binding protein-like II"/>
    <property type="match status" value="1"/>
</dbReference>
<evidence type="ECO:0000256" key="2">
    <source>
        <dbReference type="ARBA" id="ARBA00023015"/>
    </source>
</evidence>
<proteinExistence type="inferred from homology"/>
<sequence length="292" mass="31232">MDWRALPPLTALRAFVALAQAGSAGGAGRLLNVSHAAISQQVKALEAHMGLPLVDRSGRGLTLTTEGEALAAALAEGFGAIAQTAAQLTGADADRPLQVTTTPQFAANWLMPRLRDFQERHPGIDLMVNPSPTLADPSAGGIDLAVRFGAGQWPGLDAELLVPTDVVVVAAPSLVGDRVFADARELLDYPWLDELDALQAQDWLTRAGVTQGRARSVTMLPGNLLLEGARSGQGIAVLTQKWVEKDVATGNLRILFRDEGATGYFIVTRPGVLRPPARTFLRWLRRHRDATD</sequence>
<dbReference type="InterPro" id="IPR005119">
    <property type="entry name" value="LysR_subst-bd"/>
</dbReference>
<keyword evidence="7" id="KW-1185">Reference proteome</keyword>
<dbReference type="PANTHER" id="PTHR30537:SF26">
    <property type="entry name" value="GLYCINE CLEAVAGE SYSTEM TRANSCRIPTIONAL ACTIVATOR"/>
    <property type="match status" value="1"/>
</dbReference>
<dbReference type="InterPro" id="IPR000847">
    <property type="entry name" value="LysR_HTH_N"/>
</dbReference>
<evidence type="ECO:0000256" key="1">
    <source>
        <dbReference type="ARBA" id="ARBA00009437"/>
    </source>
</evidence>
<evidence type="ECO:0000259" key="5">
    <source>
        <dbReference type="PROSITE" id="PS50931"/>
    </source>
</evidence>
<dbReference type="EMBL" id="RAPE01000002">
    <property type="protein sequence ID" value="RKF15394.1"/>
    <property type="molecule type" value="Genomic_DNA"/>
</dbReference>
<dbReference type="SUPFAM" id="SSF46785">
    <property type="entry name" value="Winged helix' DNA-binding domain"/>
    <property type="match status" value="1"/>
</dbReference>
<dbReference type="Gene3D" id="1.10.10.10">
    <property type="entry name" value="Winged helix-like DNA-binding domain superfamily/Winged helix DNA-binding domain"/>
    <property type="match status" value="1"/>
</dbReference>
<comment type="similarity">
    <text evidence="1">Belongs to the LysR transcriptional regulatory family.</text>
</comment>
<evidence type="ECO:0000256" key="3">
    <source>
        <dbReference type="ARBA" id="ARBA00023125"/>
    </source>
</evidence>
<name>A0A3A8AUM9_9RHOB</name>
<dbReference type="InterPro" id="IPR036388">
    <property type="entry name" value="WH-like_DNA-bd_sf"/>
</dbReference>
<dbReference type="InterPro" id="IPR058163">
    <property type="entry name" value="LysR-type_TF_proteobact-type"/>
</dbReference>
<feature type="domain" description="HTH lysR-type" evidence="5">
    <location>
        <begin position="7"/>
        <end position="64"/>
    </location>
</feature>
<dbReference type="AlphaFoldDB" id="A0A3A8AUM9"/>
<keyword evidence="3" id="KW-0238">DNA-binding</keyword>
<evidence type="ECO:0000313" key="7">
    <source>
        <dbReference type="Proteomes" id="UP000281128"/>
    </source>
</evidence>
<evidence type="ECO:0000256" key="4">
    <source>
        <dbReference type="ARBA" id="ARBA00023163"/>
    </source>
</evidence>
<dbReference type="OrthoDB" id="7328368at2"/>
<accession>A0A3A8AUM9</accession>
<keyword evidence="2" id="KW-0805">Transcription regulation</keyword>
<dbReference type="Gene3D" id="3.40.190.10">
    <property type="entry name" value="Periplasmic binding protein-like II"/>
    <property type="match status" value="2"/>
</dbReference>
<keyword evidence="4" id="KW-0804">Transcription</keyword>
<protein>
    <submittedName>
        <fullName evidence="6">LysR family transcriptional regulator</fullName>
    </submittedName>
</protein>
<reference evidence="6 7" key="1">
    <citation type="submission" date="2018-09" db="EMBL/GenBank/DDBJ databases">
        <title>Roseovarius spongiae sp. nov., isolated from a marine sponge.</title>
        <authorList>
            <person name="Zhuang L."/>
            <person name="Luo L."/>
        </authorList>
    </citation>
    <scope>NUCLEOTIDE SEQUENCE [LARGE SCALE GENOMIC DNA]</scope>
    <source>
        <strain evidence="6 7">HN-E21</strain>
    </source>
</reference>
<evidence type="ECO:0000313" key="6">
    <source>
        <dbReference type="EMBL" id="RKF15394.1"/>
    </source>
</evidence>
<dbReference type="InterPro" id="IPR036390">
    <property type="entry name" value="WH_DNA-bd_sf"/>
</dbReference>
<dbReference type="GO" id="GO:0003700">
    <property type="term" value="F:DNA-binding transcription factor activity"/>
    <property type="evidence" value="ECO:0007669"/>
    <property type="project" value="InterPro"/>
</dbReference>
<gene>
    <name evidence="6" type="ORF">D6850_06930</name>
</gene>
<dbReference type="Pfam" id="PF00126">
    <property type="entry name" value="HTH_1"/>
    <property type="match status" value="1"/>
</dbReference>
<dbReference type="GO" id="GO:0043565">
    <property type="term" value="F:sequence-specific DNA binding"/>
    <property type="evidence" value="ECO:0007669"/>
    <property type="project" value="TreeGrafter"/>
</dbReference>